<evidence type="ECO:0000313" key="8">
    <source>
        <dbReference type="Proteomes" id="UP000296201"/>
    </source>
</evidence>
<name>A0A4V1C957_9GAMM</name>
<dbReference type="AlphaFoldDB" id="A0A4V1C957"/>
<evidence type="ECO:0000256" key="5">
    <source>
        <dbReference type="ARBA" id="ARBA00025472"/>
    </source>
</evidence>
<evidence type="ECO:0000259" key="6">
    <source>
        <dbReference type="SMART" id="SM00470"/>
    </source>
</evidence>
<proteinExistence type="inferred from homology"/>
<dbReference type="InterPro" id="IPR004437">
    <property type="entry name" value="ParB/RepB/Spo0J"/>
</dbReference>
<keyword evidence="8" id="KW-1185">Reference proteome</keyword>
<accession>A0A4V1C957</accession>
<dbReference type="InterPro" id="IPR041468">
    <property type="entry name" value="HTH_ParB/Spo0J"/>
</dbReference>
<dbReference type="Gene3D" id="1.10.10.2830">
    <property type="match status" value="1"/>
</dbReference>
<evidence type="ECO:0000256" key="2">
    <source>
        <dbReference type="ARBA" id="ARBA00022372"/>
    </source>
</evidence>
<evidence type="ECO:0000256" key="4">
    <source>
        <dbReference type="ARBA" id="ARBA00023125"/>
    </source>
</evidence>
<sequence length="289" mass="32228">MAKKRSGMGKRGVNALIGGKQKADSSTADLRVDKVSINRLVPGEYQPRQQFGEEALQELADSIRIQGIVQPIVVKAIGNDQYEIIAGERRWRAAQKAGLELVPVVIRKADNQTTLAMALIENIQREDLNPIETALGLKRLMQEFDLTQQAVADAVGRSRAAVTNLLRLLKLPESIQNWLHDGKLSMGHARAIITLPETIQLEMAEQAILKNWTVREIEEAVQKVLIPAAQKQKNKRPELSDQLQKHQQFLAEKVAANVKISQSSKGRGKIEIAYKSEAELNRILEELSK</sequence>
<dbReference type="Pfam" id="PF23552">
    <property type="entry name" value="ParB_C"/>
    <property type="match status" value="1"/>
</dbReference>
<dbReference type="SUPFAM" id="SSF109709">
    <property type="entry name" value="KorB DNA-binding domain-like"/>
    <property type="match status" value="1"/>
</dbReference>
<dbReference type="OrthoDB" id="9802051at2"/>
<reference evidence="7 8" key="1">
    <citation type="submission" date="2018-08" db="EMBL/GenBank/DDBJ databases">
        <title>Horizontal acquisition of hydrogen conversion ability and other habitat adaptations in Hydrogenovibrio crunogenus strains.</title>
        <authorList>
            <person name="Gonnella G."/>
            <person name="Adam N."/>
            <person name="Perner M."/>
        </authorList>
    </citation>
    <scope>NUCLEOTIDE SEQUENCE [LARGE SCALE GENOMIC DNA]</scope>
    <source>
        <strain evidence="7 8">SP-41</strain>
    </source>
</reference>
<comment type="function">
    <text evidence="5">Involved in chromosome partition. Localize to both poles of the predivisional cell following completion of DNA replication. Binds to the DNA origin of replication.</text>
</comment>
<dbReference type="GO" id="GO:0045881">
    <property type="term" value="P:positive regulation of sporulation resulting in formation of a cellular spore"/>
    <property type="evidence" value="ECO:0007669"/>
    <property type="project" value="TreeGrafter"/>
</dbReference>
<dbReference type="RefSeq" id="WP_135796767.1">
    <property type="nucleotide sequence ID" value="NZ_CP032096.1"/>
</dbReference>
<dbReference type="Pfam" id="PF17762">
    <property type="entry name" value="HTH_ParB"/>
    <property type="match status" value="1"/>
</dbReference>
<dbReference type="GO" id="GO:0007059">
    <property type="term" value="P:chromosome segregation"/>
    <property type="evidence" value="ECO:0007669"/>
    <property type="project" value="UniProtKB-KW"/>
</dbReference>
<organism evidence="7 8">
    <name type="scientific">Hydrogenovibrio crunogenus</name>
    <dbReference type="NCBI Taxonomy" id="39765"/>
    <lineage>
        <taxon>Bacteria</taxon>
        <taxon>Pseudomonadati</taxon>
        <taxon>Pseudomonadota</taxon>
        <taxon>Gammaproteobacteria</taxon>
        <taxon>Thiotrichales</taxon>
        <taxon>Piscirickettsiaceae</taxon>
        <taxon>Hydrogenovibrio</taxon>
    </lineage>
</organism>
<protein>
    <recommendedName>
        <fullName evidence="2">Probable chromosome-partitioning protein ParB</fullName>
    </recommendedName>
</protein>
<dbReference type="FunFam" id="3.90.1530.30:FF:000001">
    <property type="entry name" value="Chromosome partitioning protein ParB"/>
    <property type="match status" value="1"/>
</dbReference>
<evidence type="ECO:0000256" key="3">
    <source>
        <dbReference type="ARBA" id="ARBA00022829"/>
    </source>
</evidence>
<dbReference type="InterPro" id="IPR003115">
    <property type="entry name" value="ParB_N"/>
</dbReference>
<dbReference type="PANTHER" id="PTHR33375:SF1">
    <property type="entry name" value="CHROMOSOME-PARTITIONING PROTEIN PARB-RELATED"/>
    <property type="match status" value="1"/>
</dbReference>
<evidence type="ECO:0000256" key="1">
    <source>
        <dbReference type="ARBA" id="ARBA00006295"/>
    </source>
</evidence>
<keyword evidence="3" id="KW-0159">Chromosome partition</keyword>
<dbReference type="Pfam" id="PF02195">
    <property type="entry name" value="ParB_N"/>
    <property type="match status" value="1"/>
</dbReference>
<dbReference type="EMBL" id="CP032096">
    <property type="protein sequence ID" value="QBZ84244.1"/>
    <property type="molecule type" value="Genomic_DNA"/>
</dbReference>
<comment type="similarity">
    <text evidence="1">Belongs to the ParB family.</text>
</comment>
<dbReference type="InterPro" id="IPR057240">
    <property type="entry name" value="ParB_dimer_C"/>
</dbReference>
<dbReference type="NCBIfam" id="TIGR00180">
    <property type="entry name" value="parB_part"/>
    <property type="match status" value="1"/>
</dbReference>
<evidence type="ECO:0000313" key="7">
    <source>
        <dbReference type="EMBL" id="QBZ84244.1"/>
    </source>
</evidence>
<dbReference type="InterPro" id="IPR036086">
    <property type="entry name" value="ParB/Sulfiredoxin_sf"/>
</dbReference>
<dbReference type="SMART" id="SM00470">
    <property type="entry name" value="ParB"/>
    <property type="match status" value="1"/>
</dbReference>
<dbReference type="GO" id="GO:0003677">
    <property type="term" value="F:DNA binding"/>
    <property type="evidence" value="ECO:0007669"/>
    <property type="project" value="UniProtKB-KW"/>
</dbReference>
<feature type="domain" description="ParB-like N-terminal" evidence="6">
    <location>
        <begin position="33"/>
        <end position="123"/>
    </location>
</feature>
<dbReference type="InterPro" id="IPR050336">
    <property type="entry name" value="Chromosome_partition/occlusion"/>
</dbReference>
<keyword evidence="4" id="KW-0238">DNA-binding</keyword>
<dbReference type="SUPFAM" id="SSF110849">
    <property type="entry name" value="ParB/Sulfiredoxin"/>
    <property type="match status" value="1"/>
</dbReference>
<dbReference type="FunFam" id="1.10.10.2830:FF:000001">
    <property type="entry name" value="Chromosome partitioning protein ParB"/>
    <property type="match status" value="1"/>
</dbReference>
<gene>
    <name evidence="7" type="primary">parB</name>
    <name evidence="7" type="ORF">GHNINEIG_02321</name>
</gene>
<dbReference type="GO" id="GO:0005694">
    <property type="term" value="C:chromosome"/>
    <property type="evidence" value="ECO:0007669"/>
    <property type="project" value="TreeGrafter"/>
</dbReference>
<dbReference type="Proteomes" id="UP000296201">
    <property type="component" value="Chromosome"/>
</dbReference>
<dbReference type="PANTHER" id="PTHR33375">
    <property type="entry name" value="CHROMOSOME-PARTITIONING PROTEIN PARB-RELATED"/>
    <property type="match status" value="1"/>
</dbReference>
<dbReference type="CDD" id="cd16393">
    <property type="entry name" value="SPO0J_N"/>
    <property type="match status" value="1"/>
</dbReference>
<dbReference type="Gene3D" id="3.90.1530.30">
    <property type="match status" value="1"/>
</dbReference>